<dbReference type="RefSeq" id="WP_040096623.1">
    <property type="nucleotide sequence ID" value="NZ_JWJD01000001.1"/>
</dbReference>
<dbReference type="AlphaFoldDB" id="A0A0C2HLK0"/>
<evidence type="ECO:0000313" key="2">
    <source>
        <dbReference type="EMBL" id="KIH77976.1"/>
    </source>
</evidence>
<dbReference type="Proteomes" id="UP000035068">
    <property type="component" value="Unassembled WGS sequence"/>
</dbReference>
<comment type="caution">
    <text evidence="2">The sequence shown here is derived from an EMBL/GenBank/DDBJ whole genome shotgun (WGS) entry which is preliminary data.</text>
</comment>
<proteinExistence type="predicted"/>
<evidence type="ECO:0008006" key="4">
    <source>
        <dbReference type="Google" id="ProtNLM"/>
    </source>
</evidence>
<accession>A0A0C2HLK0</accession>
<dbReference type="EMBL" id="JWJD01000001">
    <property type="protein sequence ID" value="KIH77976.1"/>
    <property type="molecule type" value="Genomic_DNA"/>
</dbReference>
<sequence>MEWIIVLMLLGMLPAYIAMAKGYNFLLWWLYGTALFVFAIFHSLMLKPAEKNLLHYGRRYCPHCEKIIDYDATQCEFCGKDVTPLDRES</sequence>
<protein>
    <recommendedName>
        <fullName evidence="4">Zinc-ribbon domain-containing protein</fullName>
    </recommendedName>
</protein>
<keyword evidence="1" id="KW-0812">Transmembrane</keyword>
<feature type="transmembrane region" description="Helical" evidence="1">
    <location>
        <begin position="30"/>
        <end position="49"/>
    </location>
</feature>
<keyword evidence="3" id="KW-1185">Reference proteome</keyword>
<organism evidence="2 3">
    <name type="scientific">Geoalkalibacter ferrihydriticus DSM 17813</name>
    <dbReference type="NCBI Taxonomy" id="1121915"/>
    <lineage>
        <taxon>Bacteria</taxon>
        <taxon>Pseudomonadati</taxon>
        <taxon>Thermodesulfobacteriota</taxon>
        <taxon>Desulfuromonadia</taxon>
        <taxon>Desulfuromonadales</taxon>
        <taxon>Geoalkalibacteraceae</taxon>
        <taxon>Geoalkalibacter</taxon>
    </lineage>
</organism>
<keyword evidence="1" id="KW-1133">Transmembrane helix</keyword>
<name>A0A0C2HLK0_9BACT</name>
<keyword evidence="1" id="KW-0472">Membrane</keyword>
<gene>
    <name evidence="2" type="ORF">GFER_05055</name>
</gene>
<evidence type="ECO:0000313" key="3">
    <source>
        <dbReference type="Proteomes" id="UP000035068"/>
    </source>
</evidence>
<evidence type="ECO:0000256" key="1">
    <source>
        <dbReference type="SAM" id="Phobius"/>
    </source>
</evidence>
<reference evidence="2 3" key="1">
    <citation type="submission" date="2014-12" db="EMBL/GenBank/DDBJ databases">
        <title>Genomes of Geoalkalibacter ferrihydriticus and Geoalkalibacter subterraneus, two haloalkaliphilic metal-reducing members of the Geobacteraceae.</title>
        <authorList>
            <person name="Badalamenti J.P."/>
            <person name="Torres C.I."/>
            <person name="Krajmalnik-Brown R."/>
            <person name="Bond D.R."/>
        </authorList>
    </citation>
    <scope>NUCLEOTIDE SEQUENCE [LARGE SCALE GENOMIC DNA]</scope>
    <source>
        <strain evidence="2 3">DSM 17813</strain>
    </source>
</reference>